<proteinExistence type="inferred from homology"/>
<evidence type="ECO:0000313" key="7">
    <source>
        <dbReference type="EMBL" id="BCY26331.1"/>
    </source>
</evidence>
<dbReference type="InterPro" id="IPR002477">
    <property type="entry name" value="Peptidoglycan-bd-like"/>
</dbReference>
<feature type="domain" description="SH3b" evidence="6">
    <location>
        <begin position="65"/>
        <end position="132"/>
    </location>
</feature>
<accession>A0AAD1NX56</accession>
<dbReference type="Gene3D" id="2.30.30.40">
    <property type="entry name" value="SH3 Domains"/>
    <property type="match status" value="1"/>
</dbReference>
<dbReference type="NCBIfam" id="TIGR00413">
    <property type="entry name" value="rlpA"/>
    <property type="match status" value="1"/>
</dbReference>
<feature type="compositionally biased region" description="Low complexity" evidence="5">
    <location>
        <begin position="247"/>
        <end position="267"/>
    </location>
</feature>
<reference evidence="7" key="1">
    <citation type="submission" date="2021-06" db="EMBL/GenBank/DDBJ databases">
        <title>Genome sequence of Cutibacterium modestum strain KB17-24694.</title>
        <authorList>
            <person name="Dekio I."/>
            <person name="Asahina A."/>
            <person name="Nishida M."/>
        </authorList>
    </citation>
    <scope>NUCLEOTIDE SEQUENCE</scope>
    <source>
        <strain evidence="7">KB17-24694</strain>
    </source>
</reference>
<dbReference type="Proteomes" id="UP000825072">
    <property type="component" value="Chromosome 1"/>
</dbReference>
<feature type="compositionally biased region" description="Basic and acidic residues" evidence="5">
    <location>
        <begin position="218"/>
        <end position="229"/>
    </location>
</feature>
<dbReference type="CDD" id="cd22268">
    <property type="entry name" value="DPBB_RlpA-like"/>
    <property type="match status" value="1"/>
</dbReference>
<keyword evidence="2 3" id="KW-0961">Cell wall biogenesis/degradation</keyword>
<dbReference type="PANTHER" id="PTHR34183:SF8">
    <property type="entry name" value="ENDOLYTIC PEPTIDOGLYCAN TRANSGLYCOSYLASE RLPA-RELATED"/>
    <property type="match status" value="1"/>
</dbReference>
<dbReference type="Gene3D" id="1.10.101.10">
    <property type="entry name" value="PGBD-like superfamily/PGBD"/>
    <property type="match status" value="1"/>
</dbReference>
<gene>
    <name evidence="3" type="primary">rlpA</name>
    <name evidence="7" type="ORF">KB1_23210</name>
</gene>
<dbReference type="AlphaFoldDB" id="A0AAD1NX56"/>
<dbReference type="RefSeq" id="WP_002528204.1">
    <property type="nucleotide sequence ID" value="NZ_AP024747.1"/>
</dbReference>
<dbReference type="InterPro" id="IPR036365">
    <property type="entry name" value="PGBD-like_sf"/>
</dbReference>
<dbReference type="PROSITE" id="PS51781">
    <property type="entry name" value="SH3B"/>
    <property type="match status" value="1"/>
</dbReference>
<dbReference type="InterPro" id="IPR034718">
    <property type="entry name" value="RlpA"/>
</dbReference>
<feature type="signal peptide" evidence="3">
    <location>
        <begin position="1"/>
        <end position="36"/>
    </location>
</feature>
<evidence type="ECO:0000313" key="8">
    <source>
        <dbReference type="Proteomes" id="UP000825072"/>
    </source>
</evidence>
<dbReference type="SMART" id="SM00287">
    <property type="entry name" value="SH3b"/>
    <property type="match status" value="1"/>
</dbReference>
<dbReference type="InterPro" id="IPR009009">
    <property type="entry name" value="RlpA-like_DPBB"/>
</dbReference>
<dbReference type="Pfam" id="PF01471">
    <property type="entry name" value="PG_binding_1"/>
    <property type="match status" value="1"/>
</dbReference>
<keyword evidence="1 3" id="KW-0456">Lyase</keyword>
<name>A0AAD1NX56_9ACTN</name>
<dbReference type="EMBL" id="AP024747">
    <property type="protein sequence ID" value="BCY26331.1"/>
    <property type="molecule type" value="Genomic_DNA"/>
</dbReference>
<dbReference type="Pfam" id="PF03330">
    <property type="entry name" value="DPBB_1"/>
    <property type="match status" value="1"/>
</dbReference>
<evidence type="ECO:0000256" key="1">
    <source>
        <dbReference type="ARBA" id="ARBA00023239"/>
    </source>
</evidence>
<keyword evidence="3" id="KW-0732">Signal</keyword>
<evidence type="ECO:0000256" key="3">
    <source>
        <dbReference type="HAMAP-Rule" id="MF_02071"/>
    </source>
</evidence>
<dbReference type="GO" id="GO:0000270">
    <property type="term" value="P:peptidoglycan metabolic process"/>
    <property type="evidence" value="ECO:0007669"/>
    <property type="project" value="UniProtKB-UniRule"/>
</dbReference>
<sequence precursor="true">MTNTSTNAGTTLKRTVALAAAASLAVMGTIAEEAHAAPAGNPGAHAEKAPAQQTKKAPAKQAKRATTYTAQFALSRVHLNVRSGHSTDYKRYGLIHPGDKLLILGEDAHGWTPVNYRGKAAWVATRYITKVNRPIGIYAQRGDHNARSKVVQRDLSTLNYFPAKWVGLPYGPATTNAVKVFQRANALKQTGVTDAVTQSLLKSKANYQRQRAASAEKAAQEKASDREAASETNPTQRQSAERHSEHSSSTSRSATRSIRSTSSDISTSGIAGSCEASFYTDGQTASGESFDSSALTAASKTYSFGTRLKVTNKANGQSVVVRINDRGPYISGRCLDLSPAAFSQISSPSAGVADVTYEKVS</sequence>
<dbReference type="Pfam" id="PF08239">
    <property type="entry name" value="SH3_3"/>
    <property type="match status" value="1"/>
</dbReference>
<dbReference type="GeneID" id="92881484"/>
<dbReference type="InterPro" id="IPR012997">
    <property type="entry name" value="RplA"/>
</dbReference>
<dbReference type="HAMAP" id="MF_02071">
    <property type="entry name" value="RlpA"/>
    <property type="match status" value="1"/>
</dbReference>
<dbReference type="SUPFAM" id="SSF47090">
    <property type="entry name" value="PGBD-like"/>
    <property type="match status" value="1"/>
</dbReference>
<dbReference type="InterPro" id="IPR036366">
    <property type="entry name" value="PGBDSf"/>
</dbReference>
<organism evidence="7 8">
    <name type="scientific">Cutibacterium modestum</name>
    <dbReference type="NCBI Taxonomy" id="2559073"/>
    <lineage>
        <taxon>Bacteria</taxon>
        <taxon>Bacillati</taxon>
        <taxon>Actinomycetota</taxon>
        <taxon>Actinomycetes</taxon>
        <taxon>Propionibacteriales</taxon>
        <taxon>Propionibacteriaceae</taxon>
        <taxon>Cutibacterium</taxon>
    </lineage>
</organism>
<evidence type="ECO:0000256" key="2">
    <source>
        <dbReference type="ARBA" id="ARBA00023316"/>
    </source>
</evidence>
<dbReference type="InterPro" id="IPR036908">
    <property type="entry name" value="RlpA-like_sf"/>
</dbReference>
<comment type="function">
    <text evidence="3">Lytic transglycosylase with a strong preference for naked glycan strands that lack stem peptides.</text>
</comment>
<dbReference type="PANTHER" id="PTHR34183">
    <property type="entry name" value="ENDOLYTIC PEPTIDOGLYCAN TRANSGLYCOSYLASE RLPA"/>
    <property type="match status" value="1"/>
</dbReference>
<dbReference type="GO" id="GO:0008932">
    <property type="term" value="F:lytic endotransglycosylase activity"/>
    <property type="evidence" value="ECO:0007669"/>
    <property type="project" value="UniProtKB-UniRule"/>
</dbReference>
<comment type="similarity">
    <text evidence="3 4">Belongs to the RlpA family.</text>
</comment>
<dbReference type="GO" id="GO:0071555">
    <property type="term" value="P:cell wall organization"/>
    <property type="evidence" value="ECO:0007669"/>
    <property type="project" value="UniProtKB-KW"/>
</dbReference>
<feature type="region of interest" description="Disordered" evidence="5">
    <location>
        <begin position="37"/>
        <end position="62"/>
    </location>
</feature>
<evidence type="ECO:0000259" key="6">
    <source>
        <dbReference type="PROSITE" id="PS51781"/>
    </source>
</evidence>
<evidence type="ECO:0000256" key="5">
    <source>
        <dbReference type="SAM" id="MobiDB-lite"/>
    </source>
</evidence>
<dbReference type="InterPro" id="IPR003646">
    <property type="entry name" value="SH3-like_bac-type"/>
</dbReference>
<feature type="chain" id="PRO_5041757150" description="Probable endolytic peptidoglycan transglycosylase RlpA" evidence="3">
    <location>
        <begin position="37"/>
        <end position="361"/>
    </location>
</feature>
<feature type="compositionally biased region" description="Low complexity" evidence="5">
    <location>
        <begin position="37"/>
        <end position="56"/>
    </location>
</feature>
<dbReference type="SUPFAM" id="SSF50685">
    <property type="entry name" value="Barwin-like endoglucanases"/>
    <property type="match status" value="1"/>
</dbReference>
<dbReference type="EC" id="4.2.2.-" evidence="3"/>
<dbReference type="Gene3D" id="2.40.40.10">
    <property type="entry name" value="RlpA-like domain"/>
    <property type="match status" value="1"/>
</dbReference>
<protein>
    <recommendedName>
        <fullName evidence="3">Probable endolytic peptidoglycan transglycosylase RlpA</fullName>
        <ecNumber evidence="3">4.2.2.-</ecNumber>
    </recommendedName>
</protein>
<feature type="region of interest" description="Disordered" evidence="5">
    <location>
        <begin position="211"/>
        <end position="267"/>
    </location>
</feature>
<evidence type="ECO:0000256" key="4">
    <source>
        <dbReference type="RuleBase" id="RU003495"/>
    </source>
</evidence>